<dbReference type="EMBL" id="REGN01005742">
    <property type="protein sequence ID" value="RNA12228.1"/>
    <property type="molecule type" value="Genomic_DNA"/>
</dbReference>
<feature type="compositionally biased region" description="Basic and acidic residues" evidence="2">
    <location>
        <begin position="99"/>
        <end position="108"/>
    </location>
</feature>
<protein>
    <submittedName>
        <fullName evidence="3">Uncharacterized protein</fullName>
    </submittedName>
</protein>
<organism evidence="3 4">
    <name type="scientific">Brachionus plicatilis</name>
    <name type="common">Marine rotifer</name>
    <name type="synonym">Brachionus muelleri</name>
    <dbReference type="NCBI Taxonomy" id="10195"/>
    <lineage>
        <taxon>Eukaryota</taxon>
        <taxon>Metazoa</taxon>
        <taxon>Spiralia</taxon>
        <taxon>Gnathifera</taxon>
        <taxon>Rotifera</taxon>
        <taxon>Eurotatoria</taxon>
        <taxon>Monogononta</taxon>
        <taxon>Pseudotrocha</taxon>
        <taxon>Ploima</taxon>
        <taxon>Brachionidae</taxon>
        <taxon>Brachionus</taxon>
    </lineage>
</organism>
<sequence length="236" mass="27668">MSKFRITRRELAPHPHLARVLHSVHTQTTPSLDGQLPFGGREKNISARLKKDQATQTNNHELSHPDETDDIYQSLDTLDSSNQYNSGSDGYELLDEAREGVPRKKQVPEIRSQLIDESSVTQDSDTEPDINRTPLTNVQRKRKLPFEIRLDTSEVDEYRQYVLPSVRINEKDFDSKKESYRRNLEILGKEEERFEQEIKRVKLFRISKLRIVDYLQKERIKLLDDIKRLKNLVPVC</sequence>
<accession>A0A3M7QMQ6</accession>
<evidence type="ECO:0000313" key="3">
    <source>
        <dbReference type="EMBL" id="RNA12228.1"/>
    </source>
</evidence>
<evidence type="ECO:0000313" key="4">
    <source>
        <dbReference type="Proteomes" id="UP000276133"/>
    </source>
</evidence>
<gene>
    <name evidence="3" type="ORF">BpHYR1_036529</name>
</gene>
<keyword evidence="4" id="KW-1185">Reference proteome</keyword>
<evidence type="ECO:0000256" key="2">
    <source>
        <dbReference type="SAM" id="MobiDB-lite"/>
    </source>
</evidence>
<dbReference type="Proteomes" id="UP000276133">
    <property type="component" value="Unassembled WGS sequence"/>
</dbReference>
<proteinExistence type="predicted"/>
<reference evidence="3 4" key="1">
    <citation type="journal article" date="2018" name="Sci. Rep.">
        <title>Genomic signatures of local adaptation to the degree of environmental predictability in rotifers.</title>
        <authorList>
            <person name="Franch-Gras L."/>
            <person name="Hahn C."/>
            <person name="Garcia-Roger E.M."/>
            <person name="Carmona M.J."/>
            <person name="Serra M."/>
            <person name="Gomez A."/>
        </authorList>
    </citation>
    <scope>NUCLEOTIDE SEQUENCE [LARGE SCALE GENOMIC DNA]</scope>
    <source>
        <strain evidence="3">HYR1</strain>
    </source>
</reference>
<comment type="caution">
    <text evidence="3">The sequence shown here is derived from an EMBL/GenBank/DDBJ whole genome shotgun (WGS) entry which is preliminary data.</text>
</comment>
<dbReference type="AlphaFoldDB" id="A0A3M7QMQ6"/>
<evidence type="ECO:0000256" key="1">
    <source>
        <dbReference type="SAM" id="Coils"/>
    </source>
</evidence>
<name>A0A3M7QMQ6_BRAPC</name>
<keyword evidence="1" id="KW-0175">Coiled coil</keyword>
<feature type="coiled-coil region" evidence="1">
    <location>
        <begin position="177"/>
        <end position="232"/>
    </location>
</feature>
<feature type="region of interest" description="Disordered" evidence="2">
    <location>
        <begin position="99"/>
        <end position="136"/>
    </location>
</feature>